<evidence type="ECO:0000256" key="1">
    <source>
        <dbReference type="ARBA" id="ARBA00001966"/>
    </source>
</evidence>
<dbReference type="PROSITE" id="PS00643">
    <property type="entry name" value="COMPLEX1_75K_3"/>
    <property type="match status" value="1"/>
</dbReference>
<evidence type="ECO:0000256" key="5">
    <source>
        <dbReference type="ARBA" id="ARBA00022967"/>
    </source>
</evidence>
<dbReference type="NCBIfam" id="TIGR01973">
    <property type="entry name" value="NuoG"/>
    <property type="match status" value="1"/>
</dbReference>
<dbReference type="GO" id="GO:0042773">
    <property type="term" value="P:ATP synthesis coupled electron transport"/>
    <property type="evidence" value="ECO:0007669"/>
    <property type="project" value="InterPro"/>
</dbReference>
<accession>A0AAU8A4M1</accession>
<keyword evidence="10" id="KW-0874">Quinone</keyword>
<dbReference type="FunFam" id="3.10.20.740:FF:000001">
    <property type="entry name" value="NADH-quinone oxidoreductase subunit G"/>
    <property type="match status" value="1"/>
</dbReference>
<dbReference type="InterPro" id="IPR006963">
    <property type="entry name" value="Mopterin_OxRdtase_4Fe-4S_dom"/>
</dbReference>
<dbReference type="Pfam" id="PF13510">
    <property type="entry name" value="Fer2_4"/>
    <property type="match status" value="1"/>
</dbReference>
<comment type="cofactor">
    <cofactor evidence="10">
        <name>[2Fe-2S] cluster</name>
        <dbReference type="ChEBI" id="CHEBI:190135"/>
    </cofactor>
    <text evidence="10">Binds 1 [2Fe-2S] cluster per subunit.</text>
</comment>
<dbReference type="PROSITE" id="PS00642">
    <property type="entry name" value="COMPLEX1_75K_2"/>
    <property type="match status" value="1"/>
</dbReference>
<dbReference type="GO" id="GO:0046872">
    <property type="term" value="F:metal ion binding"/>
    <property type="evidence" value="ECO:0007669"/>
    <property type="project" value="UniProtKB-UniRule"/>
</dbReference>
<dbReference type="FunFam" id="3.30.70.20:FF:000002">
    <property type="entry name" value="NADH-ubiquinone oxidoreductase 75 kDa subunit"/>
    <property type="match status" value="1"/>
</dbReference>
<dbReference type="InterPro" id="IPR019574">
    <property type="entry name" value="NADH_UbQ_OxRdtase_Gsu_4Fe4S-bd"/>
</dbReference>
<comment type="catalytic activity">
    <reaction evidence="9 10">
        <text>a quinone + NADH + 5 H(+)(in) = a quinol + NAD(+) + 4 H(+)(out)</text>
        <dbReference type="Rhea" id="RHEA:57888"/>
        <dbReference type="ChEBI" id="CHEBI:15378"/>
        <dbReference type="ChEBI" id="CHEBI:24646"/>
        <dbReference type="ChEBI" id="CHEBI:57540"/>
        <dbReference type="ChEBI" id="CHEBI:57945"/>
        <dbReference type="ChEBI" id="CHEBI:132124"/>
    </reaction>
</comment>
<dbReference type="CDD" id="cd02772">
    <property type="entry name" value="MopB_NDH-1_NuoG2"/>
    <property type="match status" value="1"/>
</dbReference>
<feature type="domain" description="2Fe-2S ferredoxin-type" evidence="11">
    <location>
        <begin position="1"/>
        <end position="78"/>
    </location>
</feature>
<reference evidence="14" key="1">
    <citation type="submission" date="2022-06" db="EMBL/GenBank/DDBJ databases">
        <title>New Polynucleobacter species.</title>
        <authorList>
            <person name="Hahn M.W."/>
        </authorList>
    </citation>
    <scope>NUCLEOTIDE SEQUENCE</scope>
    <source>
        <strain evidence="14">UK-FUSCHL-C3</strain>
    </source>
</reference>
<dbReference type="GO" id="GO:0008137">
    <property type="term" value="F:NADH dehydrogenase (ubiquinone) activity"/>
    <property type="evidence" value="ECO:0007669"/>
    <property type="project" value="UniProtKB-UniRule"/>
</dbReference>
<evidence type="ECO:0000256" key="9">
    <source>
        <dbReference type="ARBA" id="ARBA00047712"/>
    </source>
</evidence>
<dbReference type="EMBL" id="CP099959">
    <property type="protein sequence ID" value="XCC58653.1"/>
    <property type="molecule type" value="Genomic_DNA"/>
</dbReference>
<dbReference type="Pfam" id="PF10588">
    <property type="entry name" value="NADH-G_4Fe-4S_3"/>
    <property type="match status" value="1"/>
</dbReference>
<evidence type="ECO:0000256" key="10">
    <source>
        <dbReference type="RuleBase" id="RU003525"/>
    </source>
</evidence>
<dbReference type="Pfam" id="PF22151">
    <property type="entry name" value="Fer4_NDSU1"/>
    <property type="match status" value="1"/>
</dbReference>
<evidence type="ECO:0000259" key="13">
    <source>
        <dbReference type="PROSITE" id="PS51839"/>
    </source>
</evidence>
<dbReference type="InterPro" id="IPR000283">
    <property type="entry name" value="NADH_UbQ_OxRdtase_75kDa_su_CS"/>
</dbReference>
<dbReference type="Pfam" id="PF00384">
    <property type="entry name" value="Molybdopterin"/>
    <property type="match status" value="1"/>
</dbReference>
<keyword evidence="6 10" id="KW-0408">Iron</keyword>
<keyword evidence="7 10" id="KW-0411">Iron-sulfur</keyword>
<proteinExistence type="inferred from homology"/>
<evidence type="ECO:0000259" key="12">
    <source>
        <dbReference type="PROSITE" id="PS51669"/>
    </source>
</evidence>
<dbReference type="GO" id="GO:0048038">
    <property type="term" value="F:quinone binding"/>
    <property type="evidence" value="ECO:0007669"/>
    <property type="project" value="UniProtKB-UniRule"/>
</dbReference>
<gene>
    <name evidence="14" type="primary">nuoG</name>
    <name evidence="14" type="ORF">NKE59_06290</name>
</gene>
<dbReference type="Gene3D" id="3.10.20.740">
    <property type="match status" value="1"/>
</dbReference>
<evidence type="ECO:0000256" key="8">
    <source>
        <dbReference type="ARBA" id="ARBA00023027"/>
    </source>
</evidence>
<dbReference type="Gene3D" id="3.40.50.740">
    <property type="match status" value="2"/>
</dbReference>
<dbReference type="PROSITE" id="PS51839">
    <property type="entry name" value="4FE4S_HC3"/>
    <property type="match status" value="1"/>
</dbReference>
<dbReference type="PANTHER" id="PTHR43105:SF13">
    <property type="entry name" value="NADH-UBIQUINONE OXIDOREDUCTASE 75 KDA SUBUNIT, MITOCHONDRIAL"/>
    <property type="match status" value="1"/>
</dbReference>
<dbReference type="InterPro" id="IPR036010">
    <property type="entry name" value="2Fe-2S_ferredoxin-like_sf"/>
</dbReference>
<sequence>MIEIHVDGKPVEVPQGSMVMHATNKLGTYVPHFCYHKKLSIAANCRMCLVEVEKAPKALPACATPVMVGMKVYTHSAKAVEAQKSVMEFLLINHPLDCPICDQGGECQLQDLAVGYGKSSSRYKEEKRVVFHKNVGPLISMEEMSRCIHCTRCVRFGQEVAGVMELGMINRGEHSEITTFVGQTVDSELSGNMIDICPVGALTSKPFRYAARTWELVRKRSLSPHDSLGANTTVQTKANRVMRVVALENEDINECWISDRDRFAYEGLNSNDRLTTPMVKQNGQWLETDWQSALDYVVHSLGDIQEQHGAKALAALAHPISSVEELYLLQKVMRGLGADQVETRLRQIDTRGAAHGAWLGLPIAEINQLKRVLVIGSHLRKDQPLLAARIRTATKRGLQVYRLDAGGNDWLIPITTHLHSTPSQWINQLTEIASAVAKAKSLALPTGAPTSAISAEAQVIADQLLAGSKGESPEAQAIFLGSMAIAHPNASDLHVLAEFIATHTGARLGFLSEGGNAVGAQVVGATQGSHGSVESILHSNARAYVLMNIEPLMDLPNPQQTRAALSKADTVIAMSAYTSPDLLELADVILPITPYTETVGSFVNLAGQAQTIQPAVRPLADARPAWKVLRAIGSLLKLEGFLYYLPEEVYADALTKPLAEVLDNGFTANAQVINKTPLSGSIQRIADQAIYASDAIVRRAPSLQLTRDAKSARQVGLGEALLSQLGLKEGDLVTVSQAGQTIEASVALMPGLANGAVRISVATELSCQLGPMFGEVSVTKVAVTA</sequence>
<dbReference type="SUPFAM" id="SSF54862">
    <property type="entry name" value="4Fe-4S ferredoxins"/>
    <property type="match status" value="1"/>
</dbReference>
<dbReference type="RefSeq" id="WP_353439926.1">
    <property type="nucleotide sequence ID" value="NZ_CP099959.1"/>
</dbReference>
<organism evidence="14">
    <name type="scientific">Polynucleobacter sp. UK-FUSCHL-C3</name>
    <dbReference type="NCBI Taxonomy" id="2955208"/>
    <lineage>
        <taxon>Bacteria</taxon>
        <taxon>Pseudomonadati</taxon>
        <taxon>Pseudomonadota</taxon>
        <taxon>Betaproteobacteria</taxon>
        <taxon>Burkholderiales</taxon>
        <taxon>Burkholderiaceae</taxon>
        <taxon>Polynucleobacter</taxon>
    </lineage>
</organism>
<dbReference type="AlphaFoldDB" id="A0AAU8A4M1"/>
<dbReference type="PANTHER" id="PTHR43105">
    <property type="entry name" value="RESPIRATORY NITRATE REDUCTASE"/>
    <property type="match status" value="1"/>
</dbReference>
<dbReference type="PROSITE" id="PS51085">
    <property type="entry name" value="2FE2S_FER_2"/>
    <property type="match status" value="1"/>
</dbReference>
<dbReference type="Pfam" id="PF22117">
    <property type="entry name" value="Fer4_Nqo3"/>
    <property type="match status" value="1"/>
</dbReference>
<dbReference type="Gene3D" id="3.30.70.20">
    <property type="match status" value="1"/>
</dbReference>
<comment type="function">
    <text evidence="10">NDH-1 shuttles electrons from NADH, via FMN and iron-sulfur (Fe-S) centers, to quinones in the respiratory chain. Couples the redox reaction to proton translocation (for every two electrons transferred, four hydrogen ions are translocated across the cytoplasmic membrane), and thus conserves the redox energy in a proton gradient.</text>
</comment>
<keyword evidence="10" id="KW-0001">2Fe-2S</keyword>
<dbReference type="PROSITE" id="PS00641">
    <property type="entry name" value="COMPLEX1_75K_1"/>
    <property type="match status" value="1"/>
</dbReference>
<keyword evidence="3 10" id="KW-0004">4Fe-4S</keyword>
<evidence type="ECO:0000259" key="11">
    <source>
        <dbReference type="PROSITE" id="PS51085"/>
    </source>
</evidence>
<dbReference type="GO" id="GO:0051537">
    <property type="term" value="F:2 iron, 2 sulfur cluster binding"/>
    <property type="evidence" value="ECO:0007669"/>
    <property type="project" value="UniProtKB-UniRule"/>
</dbReference>
<dbReference type="InterPro" id="IPR010228">
    <property type="entry name" value="NADH_UbQ_OxRdtase_Gsu"/>
</dbReference>
<dbReference type="InterPro" id="IPR001041">
    <property type="entry name" value="2Fe-2S_ferredoxin-type"/>
</dbReference>
<protein>
    <recommendedName>
        <fullName evidence="10">NADH-quinone oxidoreductase</fullName>
        <ecNumber evidence="10">7.1.1.-</ecNumber>
    </recommendedName>
</protein>
<evidence type="ECO:0000256" key="7">
    <source>
        <dbReference type="ARBA" id="ARBA00023014"/>
    </source>
</evidence>
<dbReference type="GO" id="GO:0051539">
    <property type="term" value="F:4 iron, 4 sulfur cluster binding"/>
    <property type="evidence" value="ECO:0007669"/>
    <property type="project" value="UniProtKB-KW"/>
</dbReference>
<dbReference type="SUPFAM" id="SSF54292">
    <property type="entry name" value="2Fe-2S ferredoxin-like"/>
    <property type="match status" value="1"/>
</dbReference>
<evidence type="ECO:0000256" key="4">
    <source>
        <dbReference type="ARBA" id="ARBA00022723"/>
    </source>
</evidence>
<dbReference type="EC" id="7.1.1.-" evidence="10"/>
<evidence type="ECO:0000313" key="14">
    <source>
        <dbReference type="EMBL" id="XCC58653.1"/>
    </source>
</evidence>
<dbReference type="InterPro" id="IPR050123">
    <property type="entry name" value="Prok_molybdopt-oxidoreductase"/>
</dbReference>
<evidence type="ECO:0000256" key="2">
    <source>
        <dbReference type="ARBA" id="ARBA00005404"/>
    </source>
</evidence>
<dbReference type="SMART" id="SM00929">
    <property type="entry name" value="NADH-G_4Fe-4S_3"/>
    <property type="match status" value="1"/>
</dbReference>
<comment type="similarity">
    <text evidence="2 10">Belongs to the complex I 75 kDa subunit family.</text>
</comment>
<dbReference type="Gene3D" id="3.40.228.10">
    <property type="entry name" value="Dimethylsulfoxide Reductase, domain 2"/>
    <property type="match status" value="1"/>
</dbReference>
<dbReference type="SUPFAM" id="SSF53706">
    <property type="entry name" value="Formate dehydrogenase/DMSO reductase, domains 1-3"/>
    <property type="match status" value="1"/>
</dbReference>
<comment type="cofactor">
    <cofactor evidence="1 10">
        <name>[4Fe-4S] cluster</name>
        <dbReference type="ChEBI" id="CHEBI:49883"/>
    </cofactor>
</comment>
<keyword evidence="4 10" id="KW-0479">Metal-binding</keyword>
<keyword evidence="8 10" id="KW-0520">NAD</keyword>
<evidence type="ECO:0000256" key="6">
    <source>
        <dbReference type="ARBA" id="ARBA00023004"/>
    </source>
</evidence>
<feature type="domain" description="4Fe-4S Mo/W bis-MGD-type" evidence="12">
    <location>
        <begin position="216"/>
        <end position="272"/>
    </location>
</feature>
<dbReference type="CDD" id="cd00207">
    <property type="entry name" value="fer2"/>
    <property type="match status" value="1"/>
</dbReference>
<dbReference type="InterPro" id="IPR054351">
    <property type="entry name" value="NADH_UbQ_OxRdtase_ferredoxin"/>
</dbReference>
<dbReference type="GO" id="GO:0016651">
    <property type="term" value="F:oxidoreductase activity, acting on NAD(P)H"/>
    <property type="evidence" value="ECO:0007669"/>
    <property type="project" value="InterPro"/>
</dbReference>
<evidence type="ECO:0000256" key="3">
    <source>
        <dbReference type="ARBA" id="ARBA00022485"/>
    </source>
</evidence>
<feature type="domain" description="4Fe-4S His(Cys)3-ligated-type" evidence="13">
    <location>
        <begin position="78"/>
        <end position="117"/>
    </location>
</feature>
<dbReference type="PROSITE" id="PS51669">
    <property type="entry name" value="4FE4S_MOW_BIS_MGD"/>
    <property type="match status" value="1"/>
</dbReference>
<name>A0AAU8A4M1_9BURK</name>
<keyword evidence="5 10" id="KW-1278">Translocase</keyword>
<dbReference type="GO" id="GO:0016020">
    <property type="term" value="C:membrane"/>
    <property type="evidence" value="ECO:0007669"/>
    <property type="project" value="InterPro"/>
</dbReference>
<dbReference type="InterPro" id="IPR006656">
    <property type="entry name" value="Mopterin_OxRdtase"/>
</dbReference>